<dbReference type="Gene3D" id="3.40.50.1980">
    <property type="entry name" value="Nitrogenase molybdenum iron protein domain"/>
    <property type="match status" value="2"/>
</dbReference>
<gene>
    <name evidence="2" type="ORF">N7Z68_19990</name>
</gene>
<accession>A0ABT5VLH7</accession>
<organism evidence="2 3">
    <name type="scientific">Alkalihalobacterium chitinilyticum</name>
    <dbReference type="NCBI Taxonomy" id="2980103"/>
    <lineage>
        <taxon>Bacteria</taxon>
        <taxon>Bacillati</taxon>
        <taxon>Bacillota</taxon>
        <taxon>Bacilli</taxon>
        <taxon>Bacillales</taxon>
        <taxon>Bacillaceae</taxon>
        <taxon>Alkalihalobacterium</taxon>
    </lineage>
</organism>
<evidence type="ECO:0000313" key="3">
    <source>
        <dbReference type="Proteomes" id="UP001148125"/>
    </source>
</evidence>
<dbReference type="InterPro" id="IPR002491">
    <property type="entry name" value="ABC_transptr_periplasmic_BD"/>
</dbReference>
<dbReference type="PANTHER" id="PTHR42860:SF1">
    <property type="entry name" value="VITAMIN B12-BINDING PROTEIN"/>
    <property type="match status" value="1"/>
</dbReference>
<dbReference type="InterPro" id="IPR051030">
    <property type="entry name" value="Vitamin_B12-ABC_binding"/>
</dbReference>
<dbReference type="RefSeq" id="WP_275120233.1">
    <property type="nucleotide sequence ID" value="NZ_JAOTPO010000018.1"/>
</dbReference>
<dbReference type="SUPFAM" id="SSF53807">
    <property type="entry name" value="Helical backbone' metal receptor"/>
    <property type="match status" value="1"/>
</dbReference>
<reference evidence="2" key="1">
    <citation type="submission" date="2024-05" db="EMBL/GenBank/DDBJ databases">
        <title>Alkalihalobacillus sp. strain MEB203 novel alkaliphilic bacterium from Lonar Lake, India.</title>
        <authorList>
            <person name="Joshi A."/>
            <person name="Thite S."/>
            <person name="Mengade P."/>
        </authorList>
    </citation>
    <scope>NUCLEOTIDE SEQUENCE</scope>
    <source>
        <strain evidence="2">MEB 203</strain>
    </source>
</reference>
<proteinExistence type="predicted"/>
<dbReference type="EMBL" id="JAOTPO010000018">
    <property type="protein sequence ID" value="MDE5415632.1"/>
    <property type="molecule type" value="Genomic_DNA"/>
</dbReference>
<evidence type="ECO:0000313" key="2">
    <source>
        <dbReference type="EMBL" id="MDE5415632.1"/>
    </source>
</evidence>
<comment type="caution">
    <text evidence="2">The sequence shown here is derived from an EMBL/GenBank/DDBJ whole genome shotgun (WGS) entry which is preliminary data.</text>
</comment>
<feature type="domain" description="Fe/B12 periplasmic-binding" evidence="1">
    <location>
        <begin position="2"/>
        <end position="285"/>
    </location>
</feature>
<sequence length="301" mass="34250">MKVCSFLPAATSMIYELGLEEYLYGVTFECPSDKPKVVRYHLEGKKLTSVEINDTVKEYMDADKNLYYVDLELLHEIQPDIIFTQHVCNVCQIGTSYVEEVVKSLPKKPKIIPLVPHRLDDIYENLLLIASELNEEAKGQVRLTELKKREMHIAEKLRDNNLLPKKVMLIEWIEPIFNCGHWIPDQIERAGGYDPLGNPGGHSRPTEWEAVVASNPEVIVIAPCGFTPERAIQEVSRLEQKQGWSELSAVRDQQIFIVDGDLFTRPSTTLVEGIELLAALLHPKHFDIPAGVRDKVVSYYI</sequence>
<evidence type="ECO:0000259" key="1">
    <source>
        <dbReference type="PROSITE" id="PS50983"/>
    </source>
</evidence>
<dbReference type="PANTHER" id="PTHR42860">
    <property type="entry name" value="VITAMIN B12-BINDING PROTEIN"/>
    <property type="match status" value="1"/>
</dbReference>
<keyword evidence="3" id="KW-1185">Reference proteome</keyword>
<name>A0ABT5VLH7_9BACI</name>
<protein>
    <submittedName>
        <fullName evidence="2">ABC transporter substrate-binding protein</fullName>
    </submittedName>
</protein>
<dbReference type="Pfam" id="PF01497">
    <property type="entry name" value="Peripla_BP_2"/>
    <property type="match status" value="1"/>
</dbReference>
<dbReference type="PROSITE" id="PS50983">
    <property type="entry name" value="FE_B12_PBP"/>
    <property type="match status" value="1"/>
</dbReference>
<dbReference type="Proteomes" id="UP001148125">
    <property type="component" value="Unassembled WGS sequence"/>
</dbReference>